<evidence type="ECO:0000313" key="2">
    <source>
        <dbReference type="Proteomes" id="UP000887013"/>
    </source>
</evidence>
<organism evidence="1 2">
    <name type="scientific">Nephila pilipes</name>
    <name type="common">Giant wood spider</name>
    <name type="synonym">Nephila maculata</name>
    <dbReference type="NCBI Taxonomy" id="299642"/>
    <lineage>
        <taxon>Eukaryota</taxon>
        <taxon>Metazoa</taxon>
        <taxon>Ecdysozoa</taxon>
        <taxon>Arthropoda</taxon>
        <taxon>Chelicerata</taxon>
        <taxon>Arachnida</taxon>
        <taxon>Araneae</taxon>
        <taxon>Araneomorphae</taxon>
        <taxon>Entelegynae</taxon>
        <taxon>Araneoidea</taxon>
        <taxon>Nephilidae</taxon>
        <taxon>Nephila</taxon>
    </lineage>
</organism>
<name>A0A8X6TXT6_NEPPI</name>
<dbReference type="PANTHER" id="PTHR47331">
    <property type="entry name" value="PHD-TYPE DOMAIN-CONTAINING PROTEIN"/>
    <property type="match status" value="1"/>
</dbReference>
<accession>A0A8X6TXT6</accession>
<comment type="caution">
    <text evidence="1">The sequence shown here is derived from an EMBL/GenBank/DDBJ whole genome shotgun (WGS) entry which is preliminary data.</text>
</comment>
<dbReference type="EMBL" id="BMAW01067047">
    <property type="protein sequence ID" value="GFT57822.1"/>
    <property type="molecule type" value="Genomic_DNA"/>
</dbReference>
<proteinExistence type="predicted"/>
<reference evidence="1" key="1">
    <citation type="submission" date="2020-08" db="EMBL/GenBank/DDBJ databases">
        <title>Multicomponent nature underlies the extraordinary mechanical properties of spider dragline silk.</title>
        <authorList>
            <person name="Kono N."/>
            <person name="Nakamura H."/>
            <person name="Mori M."/>
            <person name="Yoshida Y."/>
            <person name="Ohtoshi R."/>
            <person name="Malay A.D."/>
            <person name="Moran D.A.P."/>
            <person name="Tomita M."/>
            <person name="Numata K."/>
            <person name="Arakawa K."/>
        </authorList>
    </citation>
    <scope>NUCLEOTIDE SEQUENCE</scope>
</reference>
<evidence type="ECO:0000313" key="1">
    <source>
        <dbReference type="EMBL" id="GFT57822.1"/>
    </source>
</evidence>
<dbReference type="InterPro" id="IPR008042">
    <property type="entry name" value="Retrotrans_Pao"/>
</dbReference>
<dbReference type="AlphaFoldDB" id="A0A8X6TXT6"/>
<gene>
    <name evidence="1" type="ORF">NPIL_7191</name>
</gene>
<dbReference type="Proteomes" id="UP000887013">
    <property type="component" value="Unassembled WGS sequence"/>
</dbReference>
<protein>
    <submittedName>
        <fullName evidence="1">Pro-Pol polyprotein</fullName>
    </submittedName>
</protein>
<sequence length="116" mass="13294">MYDPLGLLTPFTERLKKILQKLSLMKLPWNAELPSDSNEEWSQWCKELLELSEIRVPRFILESFDGSIKIHVFSDTSQKSYGAAVHIKVKNHESLSGKLMTSKSRVAPVKKIYCLA</sequence>
<dbReference type="Pfam" id="PF05380">
    <property type="entry name" value="Peptidase_A17"/>
    <property type="match status" value="1"/>
</dbReference>
<keyword evidence="2" id="KW-1185">Reference proteome</keyword>
<dbReference type="OrthoDB" id="5876180at2759"/>